<dbReference type="EMBL" id="CM002928">
    <property type="protein sequence ID" value="KGN43452.1"/>
    <property type="molecule type" value="Genomic_DNA"/>
</dbReference>
<organism evidence="2 3">
    <name type="scientific">Cucumis sativus</name>
    <name type="common">Cucumber</name>
    <dbReference type="NCBI Taxonomy" id="3659"/>
    <lineage>
        <taxon>Eukaryota</taxon>
        <taxon>Viridiplantae</taxon>
        <taxon>Streptophyta</taxon>
        <taxon>Embryophyta</taxon>
        <taxon>Tracheophyta</taxon>
        <taxon>Spermatophyta</taxon>
        <taxon>Magnoliopsida</taxon>
        <taxon>eudicotyledons</taxon>
        <taxon>Gunneridae</taxon>
        <taxon>Pentapetalae</taxon>
        <taxon>rosids</taxon>
        <taxon>fabids</taxon>
        <taxon>Cucurbitales</taxon>
        <taxon>Cucurbitaceae</taxon>
        <taxon>Benincaseae</taxon>
        <taxon>Cucumis</taxon>
    </lineage>
</organism>
<dbReference type="KEGG" id="csv:101209541"/>
<name>A0A0A0K5A1_CUCSA</name>
<dbReference type="AlphaFoldDB" id="A0A0A0K5A1"/>
<dbReference type="Proteomes" id="UP000029981">
    <property type="component" value="Chromosome 7"/>
</dbReference>
<dbReference type="Gramene" id="KGN43452">
    <property type="protein sequence ID" value="KGN43452"/>
    <property type="gene ID" value="Csa_7G037560"/>
</dbReference>
<keyword evidence="1" id="KW-0732">Signal</keyword>
<gene>
    <name evidence="2" type="ORF">Csa_7G037560</name>
</gene>
<evidence type="ECO:0000313" key="3">
    <source>
        <dbReference type="Proteomes" id="UP000029981"/>
    </source>
</evidence>
<evidence type="ECO:0000313" key="2">
    <source>
        <dbReference type="EMBL" id="KGN43452.1"/>
    </source>
</evidence>
<accession>A0A0A0K5A1</accession>
<feature type="signal peptide" evidence="1">
    <location>
        <begin position="1"/>
        <end position="22"/>
    </location>
</feature>
<reference evidence="2 3" key="4">
    <citation type="journal article" date="2011" name="BMC Genomics">
        <title>RNA-Seq improves annotation of protein-coding genes in the cucumber genome.</title>
        <authorList>
            <person name="Li Z."/>
            <person name="Zhang Z."/>
            <person name="Yan P."/>
            <person name="Huang S."/>
            <person name="Fei Z."/>
            <person name="Lin K."/>
        </authorList>
    </citation>
    <scope>NUCLEOTIDE SEQUENCE [LARGE SCALE GENOMIC DNA]</scope>
    <source>
        <strain evidence="3">cv. 9930</strain>
    </source>
</reference>
<protein>
    <submittedName>
        <fullName evidence="2">Uncharacterized protein</fullName>
    </submittedName>
</protein>
<reference evidence="2 3" key="3">
    <citation type="journal article" date="2010" name="BMC Genomics">
        <title>Transcriptome sequencing and comparative analysis of cucumber flowers with different sex types.</title>
        <authorList>
            <person name="Guo S."/>
            <person name="Zheng Y."/>
            <person name="Joung J.G."/>
            <person name="Liu S."/>
            <person name="Zhang Z."/>
            <person name="Crasta O.R."/>
            <person name="Sobral B.W."/>
            <person name="Xu Y."/>
            <person name="Huang S."/>
            <person name="Fei Z."/>
        </authorList>
    </citation>
    <scope>NUCLEOTIDE SEQUENCE [LARGE SCALE GENOMIC DNA]</scope>
    <source>
        <strain evidence="3">cv. 9930</strain>
    </source>
</reference>
<keyword evidence="3" id="KW-1185">Reference proteome</keyword>
<dbReference type="STRING" id="3659.A0A0A0K5A1"/>
<evidence type="ECO:0000256" key="1">
    <source>
        <dbReference type="SAM" id="SignalP"/>
    </source>
</evidence>
<reference evidence="2 3" key="2">
    <citation type="journal article" date="2009" name="PLoS ONE">
        <title>An integrated genetic and cytogenetic map of the cucumber genome.</title>
        <authorList>
            <person name="Ren Y."/>
            <person name="Zhang Z."/>
            <person name="Liu J."/>
            <person name="Staub J.E."/>
            <person name="Han Y."/>
            <person name="Cheng Z."/>
            <person name="Li X."/>
            <person name="Lu J."/>
            <person name="Miao H."/>
            <person name="Kang H."/>
            <person name="Xie B."/>
            <person name="Gu X."/>
            <person name="Wang X."/>
            <person name="Du Y."/>
            <person name="Jin W."/>
            <person name="Huang S."/>
        </authorList>
    </citation>
    <scope>NUCLEOTIDE SEQUENCE [LARGE SCALE GENOMIC DNA]</scope>
    <source>
        <strain evidence="3">cv. 9930</strain>
    </source>
</reference>
<reference evidence="2 3" key="1">
    <citation type="journal article" date="2009" name="Nat. Genet.">
        <title>The genome of the cucumber, Cucumis sativus L.</title>
        <authorList>
            <person name="Huang S."/>
            <person name="Li R."/>
            <person name="Zhang Z."/>
            <person name="Li L."/>
            <person name="Gu X."/>
            <person name="Fan W."/>
            <person name="Lucas W.J."/>
            <person name="Wang X."/>
            <person name="Xie B."/>
            <person name="Ni P."/>
            <person name="Ren Y."/>
            <person name="Zhu H."/>
            <person name="Li J."/>
            <person name="Lin K."/>
            <person name="Jin W."/>
            <person name="Fei Z."/>
            <person name="Li G."/>
            <person name="Staub J."/>
            <person name="Kilian A."/>
            <person name="van der Vossen E.A."/>
            <person name="Wu Y."/>
            <person name="Guo J."/>
            <person name="He J."/>
            <person name="Jia Z."/>
            <person name="Ren Y."/>
            <person name="Tian G."/>
            <person name="Lu Y."/>
            <person name="Ruan J."/>
            <person name="Qian W."/>
            <person name="Wang M."/>
            <person name="Huang Q."/>
            <person name="Li B."/>
            <person name="Xuan Z."/>
            <person name="Cao J."/>
            <person name="Asan"/>
            <person name="Wu Z."/>
            <person name="Zhang J."/>
            <person name="Cai Q."/>
            <person name="Bai Y."/>
            <person name="Zhao B."/>
            <person name="Han Y."/>
            <person name="Li Y."/>
            <person name="Li X."/>
            <person name="Wang S."/>
            <person name="Shi Q."/>
            <person name="Liu S."/>
            <person name="Cho W.K."/>
            <person name="Kim J.Y."/>
            <person name="Xu Y."/>
            <person name="Heller-Uszynska K."/>
            <person name="Miao H."/>
            <person name="Cheng Z."/>
            <person name="Zhang S."/>
            <person name="Wu J."/>
            <person name="Yang Y."/>
            <person name="Kang H."/>
            <person name="Li M."/>
            <person name="Liang H."/>
            <person name="Ren X."/>
            <person name="Shi Z."/>
            <person name="Wen M."/>
            <person name="Jian M."/>
            <person name="Yang H."/>
            <person name="Zhang G."/>
            <person name="Yang Z."/>
            <person name="Chen R."/>
            <person name="Liu S."/>
            <person name="Li J."/>
            <person name="Ma L."/>
            <person name="Liu H."/>
            <person name="Zhou Y."/>
            <person name="Zhao J."/>
            <person name="Fang X."/>
            <person name="Li G."/>
            <person name="Fang L."/>
            <person name="Li Y."/>
            <person name="Liu D."/>
            <person name="Zheng H."/>
            <person name="Zhang Y."/>
            <person name="Qin N."/>
            <person name="Li Z."/>
            <person name="Yang G."/>
            <person name="Yang S."/>
            <person name="Bolund L."/>
            <person name="Kristiansen K."/>
            <person name="Zheng H."/>
            <person name="Li S."/>
            <person name="Zhang X."/>
            <person name="Yang H."/>
            <person name="Wang J."/>
            <person name="Sun R."/>
            <person name="Zhang B."/>
            <person name="Jiang S."/>
            <person name="Wang J."/>
            <person name="Du Y."/>
            <person name="Li S."/>
        </authorList>
    </citation>
    <scope>NUCLEOTIDE SEQUENCE [LARGE SCALE GENOMIC DNA]</scope>
    <source>
        <strain evidence="3">cv. 9930</strain>
    </source>
</reference>
<proteinExistence type="predicted"/>
<feature type="chain" id="PRO_5001964900" evidence="1">
    <location>
        <begin position="23"/>
        <end position="100"/>
    </location>
</feature>
<sequence length="100" mass="10756">MSSKSFILLGLLFAVVLFSSEAITVTARDAKLKEATMETGEVDNVERHSYGGAHSRNLAECLHGCNRGCCECFRGRCIRCCSFAGEAGIVDGKPQAKPNN</sequence>